<dbReference type="Pfam" id="PF11720">
    <property type="entry name" value="Inhibitor_I78"/>
    <property type="match status" value="1"/>
</dbReference>
<accession>K4KJQ4</accession>
<dbReference type="Gene3D" id="3.30.10.10">
    <property type="entry name" value="Trypsin Inhibitor V, subunit A"/>
    <property type="match status" value="1"/>
</dbReference>
<organism evidence="1 2">
    <name type="scientific">Simiduia agarivorans (strain DSM 21679 / JCM 13881 / BCRC 17597 / SA1)</name>
    <dbReference type="NCBI Taxonomy" id="1117647"/>
    <lineage>
        <taxon>Bacteria</taxon>
        <taxon>Pseudomonadati</taxon>
        <taxon>Pseudomonadota</taxon>
        <taxon>Gammaproteobacteria</taxon>
        <taxon>Cellvibrionales</taxon>
        <taxon>Cellvibrionaceae</taxon>
        <taxon>Simiduia</taxon>
    </lineage>
</organism>
<evidence type="ECO:0008006" key="3">
    <source>
        <dbReference type="Google" id="ProtNLM"/>
    </source>
</evidence>
<evidence type="ECO:0000313" key="2">
    <source>
        <dbReference type="Proteomes" id="UP000000466"/>
    </source>
</evidence>
<sequence length="56" mass="6293">MTLTKPQDLSTEAIATLIGKNARVYTTGDMLTQDFVPNRVNIELSDTREIVRVWLG</sequence>
<dbReference type="AlphaFoldDB" id="K4KJQ4"/>
<protein>
    <recommendedName>
        <fullName evidence="3">Peptidase inhibitor I78 family protein</fullName>
    </recommendedName>
</protein>
<dbReference type="InterPro" id="IPR021719">
    <property type="entry name" value="Prot_inh_I78"/>
</dbReference>
<dbReference type="Proteomes" id="UP000000466">
    <property type="component" value="Chromosome"/>
</dbReference>
<reference evidence="1 2" key="1">
    <citation type="journal article" date="2013" name="Genome Announc.">
        <title>Complete genome sequence of Simiduia agarivorans SA1(T), a marine bacterium able to degrade a variety of polysaccharides.</title>
        <authorList>
            <person name="Lin S.Y."/>
            <person name="Shieh W.Y."/>
            <person name="Chen J.S."/>
            <person name="Tang S.L."/>
        </authorList>
    </citation>
    <scope>NUCLEOTIDE SEQUENCE [LARGE SCALE GENOMIC DNA]</scope>
    <source>
        <strain evidence="2">DSM 21679 / JCM 13881 / BCRC 17597 / SA1</strain>
    </source>
</reference>
<dbReference type="KEGG" id="saga:M5M_11035"/>
<gene>
    <name evidence="1" type="ordered locus">M5M_11035</name>
</gene>
<dbReference type="HOGENOM" id="CLU_3011879_0_0_6"/>
<dbReference type="EMBL" id="CP003746">
    <property type="protein sequence ID" value="AFU99384.1"/>
    <property type="molecule type" value="Genomic_DNA"/>
</dbReference>
<evidence type="ECO:0000313" key="1">
    <source>
        <dbReference type="EMBL" id="AFU99384.1"/>
    </source>
</evidence>
<proteinExistence type="predicted"/>
<keyword evidence="2" id="KW-1185">Reference proteome</keyword>
<dbReference type="STRING" id="1117647.M5M_11035"/>
<dbReference type="RefSeq" id="WP_015047548.1">
    <property type="nucleotide sequence ID" value="NC_018868.3"/>
</dbReference>
<name>K4KJQ4_SIMAS</name>